<evidence type="ECO:0000256" key="3">
    <source>
        <dbReference type="ARBA" id="ARBA00022705"/>
    </source>
</evidence>
<feature type="non-terminal residue" evidence="4">
    <location>
        <position position="1"/>
    </location>
</feature>
<dbReference type="PANTHER" id="PTHR13395">
    <property type="entry name" value="SISTER CHROMATID COHESION PROTEIN DCC1-RELATED"/>
    <property type="match status" value="1"/>
</dbReference>
<dbReference type="InterPro" id="IPR019128">
    <property type="entry name" value="Dcc1"/>
</dbReference>
<dbReference type="PANTHER" id="PTHR13395:SF6">
    <property type="entry name" value="SISTER CHROMATID COHESION PROTEIN DCC1"/>
    <property type="match status" value="1"/>
</dbReference>
<protein>
    <recommendedName>
        <fullName evidence="2">Sister chromatid cohesion protein DCC1</fullName>
    </recommendedName>
</protein>
<accession>A0ABS2Z9X3</accession>
<feature type="non-terminal residue" evidence="4">
    <location>
        <position position="85"/>
    </location>
</feature>
<organism evidence="4 5">
    <name type="scientific">Polypterus senegalus</name>
    <name type="common">Senegal bichir</name>
    <dbReference type="NCBI Taxonomy" id="55291"/>
    <lineage>
        <taxon>Eukaryota</taxon>
        <taxon>Metazoa</taxon>
        <taxon>Chordata</taxon>
        <taxon>Craniata</taxon>
        <taxon>Vertebrata</taxon>
        <taxon>Euteleostomi</taxon>
        <taxon>Actinopterygii</taxon>
        <taxon>Polypteriformes</taxon>
        <taxon>Polypteridae</taxon>
        <taxon>Polypterus</taxon>
    </lineage>
</organism>
<proteinExistence type="inferred from homology"/>
<keyword evidence="3" id="KW-0235">DNA replication</keyword>
<dbReference type="Pfam" id="PF09724">
    <property type="entry name" value="Dcc1"/>
    <property type="match status" value="1"/>
</dbReference>
<evidence type="ECO:0000313" key="5">
    <source>
        <dbReference type="Proteomes" id="UP001166052"/>
    </source>
</evidence>
<name>A0ABS2Z9X3_POLSE</name>
<evidence type="ECO:0000256" key="2">
    <source>
        <dbReference type="ARBA" id="ARBA00017682"/>
    </source>
</evidence>
<comment type="similarity">
    <text evidence="1">Belongs to the DCC1 family.</text>
</comment>
<dbReference type="Proteomes" id="UP001166052">
    <property type="component" value="Unassembled WGS sequence"/>
</dbReference>
<sequence>GLALIDHTSKPEAISLLKVEDLPEDTQERFNCLFGIREKWSEADIVPYIQDLCSEKQTGALLTKHARSSFQNGTKVYNSRRLMTS</sequence>
<reference evidence="4" key="1">
    <citation type="journal article" date="2021" name="Cell">
        <title>Tracing the genetic footprints of vertebrate landing in non-teleost ray-finned fishes.</title>
        <authorList>
            <person name="Bi X."/>
            <person name="Wang K."/>
            <person name="Yang L."/>
            <person name="Pan H."/>
            <person name="Jiang H."/>
            <person name="Wei Q."/>
            <person name="Fang M."/>
            <person name="Yu H."/>
            <person name="Zhu C."/>
            <person name="Cai Y."/>
            <person name="He Y."/>
            <person name="Gan X."/>
            <person name="Zeng H."/>
            <person name="Yu D."/>
            <person name="Zhu Y."/>
            <person name="Jiang H."/>
            <person name="Qiu Q."/>
            <person name="Yang H."/>
            <person name="Zhang Y.E."/>
            <person name="Wang W."/>
            <person name="Zhu M."/>
            <person name="He S."/>
            <person name="Zhang G."/>
        </authorList>
    </citation>
    <scope>NUCLEOTIDE SEQUENCE</scope>
    <source>
        <strain evidence="4">Bchr_001</strain>
    </source>
</reference>
<evidence type="ECO:0000256" key="1">
    <source>
        <dbReference type="ARBA" id="ARBA00007017"/>
    </source>
</evidence>
<dbReference type="EMBL" id="JAAWVN010027598">
    <property type="protein sequence ID" value="MBN3294636.1"/>
    <property type="molecule type" value="Genomic_DNA"/>
</dbReference>
<gene>
    <name evidence="4" type="primary">Dscc1_0</name>
    <name evidence="4" type="ORF">GTO92_0016661</name>
</gene>
<evidence type="ECO:0000313" key="4">
    <source>
        <dbReference type="EMBL" id="MBN3294636.1"/>
    </source>
</evidence>
<keyword evidence="5" id="KW-1185">Reference proteome</keyword>
<comment type="caution">
    <text evidence="4">The sequence shown here is derived from an EMBL/GenBank/DDBJ whole genome shotgun (WGS) entry which is preliminary data.</text>
</comment>